<dbReference type="PANTHER" id="PTHR11675">
    <property type="entry name" value="N-ACETYLGALACTOSAMINYLTRANSFERASE"/>
    <property type="match status" value="1"/>
</dbReference>
<dbReference type="Gene3D" id="3.90.550.10">
    <property type="entry name" value="Spore Coat Polysaccharide Biosynthesis Protein SpsA, Chain A"/>
    <property type="match status" value="1"/>
</dbReference>
<dbReference type="InterPro" id="IPR000772">
    <property type="entry name" value="Ricin_B_lectin"/>
</dbReference>
<dbReference type="InterPro" id="IPR001173">
    <property type="entry name" value="Glyco_trans_2-like"/>
</dbReference>
<keyword evidence="5" id="KW-0464">Manganese</keyword>
<dbReference type="InterPro" id="IPR029044">
    <property type="entry name" value="Nucleotide-diphossugar_trans"/>
</dbReference>
<feature type="region of interest" description="Disordered" evidence="6">
    <location>
        <begin position="38"/>
        <end position="70"/>
    </location>
</feature>
<dbReference type="InterPro" id="IPR035992">
    <property type="entry name" value="Ricin_B-like_lectins"/>
</dbReference>
<evidence type="ECO:0000256" key="4">
    <source>
        <dbReference type="ARBA" id="ARBA00023157"/>
    </source>
</evidence>
<comment type="subcellular location">
    <subcellularLocation>
        <location evidence="1 5">Golgi apparatus membrane</location>
        <topology evidence="1 5">Single-pass type II membrane protein</topology>
    </subcellularLocation>
</comment>
<protein>
    <recommendedName>
        <fullName evidence="5">Polypeptide N-acetylgalactosaminyltransferase</fullName>
        <ecNumber evidence="5">2.4.1.-</ecNumber>
    </recommendedName>
    <alternativeName>
        <fullName evidence="5">Protein-UDP acetylgalactosaminyltransferase</fullName>
    </alternativeName>
</protein>
<dbReference type="Gene3D" id="2.80.10.50">
    <property type="match status" value="1"/>
</dbReference>
<evidence type="ECO:0000313" key="8">
    <source>
        <dbReference type="EMBL" id="CAD7452934.1"/>
    </source>
</evidence>
<feature type="compositionally biased region" description="Basic and acidic residues" evidence="6">
    <location>
        <begin position="40"/>
        <end position="51"/>
    </location>
</feature>
<keyword evidence="5" id="KW-0808">Transferase</keyword>
<dbReference type="SUPFAM" id="SSF53448">
    <property type="entry name" value="Nucleotide-diphospho-sugar transferases"/>
    <property type="match status" value="1"/>
</dbReference>
<accession>A0A7R9FG95</accession>
<comment type="pathway">
    <text evidence="5">Protein modification; protein glycosylation.</text>
</comment>
<keyword evidence="2 5" id="KW-0430">Lectin</keyword>
<keyword evidence="3 5" id="KW-0333">Golgi apparatus</keyword>
<evidence type="ECO:0000259" key="7">
    <source>
        <dbReference type="SMART" id="SM00458"/>
    </source>
</evidence>
<comment type="cofactor">
    <cofactor evidence="5">
        <name>Mn(2+)</name>
        <dbReference type="ChEBI" id="CHEBI:29035"/>
    </cofactor>
</comment>
<keyword evidence="5" id="KW-0328">Glycosyltransferase</keyword>
<dbReference type="SMART" id="SM00458">
    <property type="entry name" value="RICIN"/>
    <property type="match status" value="1"/>
</dbReference>
<dbReference type="GO" id="GO:0000139">
    <property type="term" value="C:Golgi membrane"/>
    <property type="evidence" value="ECO:0007669"/>
    <property type="project" value="UniProtKB-SubCell"/>
</dbReference>
<dbReference type="EC" id="2.4.1.-" evidence="5"/>
<keyword evidence="4 5" id="KW-1015">Disulfide bond</keyword>
<dbReference type="PROSITE" id="PS50231">
    <property type="entry name" value="RICIN_B_LECTIN"/>
    <property type="match status" value="1"/>
</dbReference>
<dbReference type="AlphaFoldDB" id="A0A7R9FG95"/>
<proteinExistence type="inferred from homology"/>
<dbReference type="PANTHER" id="PTHR11675:SF131">
    <property type="entry name" value="POLYPEPTIDE N-ACETYLGALACTOSAMINYLTRANSFERASE 9-RELATED"/>
    <property type="match status" value="1"/>
</dbReference>
<feature type="domain" description="Ricin B lectin" evidence="7">
    <location>
        <begin position="435"/>
        <end position="558"/>
    </location>
</feature>
<dbReference type="EMBL" id="OE000215">
    <property type="protein sequence ID" value="CAD7452934.1"/>
    <property type="molecule type" value="Genomic_DNA"/>
</dbReference>
<dbReference type="Pfam" id="PF00652">
    <property type="entry name" value="Ricin_B_lectin"/>
    <property type="match status" value="1"/>
</dbReference>
<organism evidence="8">
    <name type="scientific">Timema tahoe</name>
    <dbReference type="NCBI Taxonomy" id="61484"/>
    <lineage>
        <taxon>Eukaryota</taxon>
        <taxon>Metazoa</taxon>
        <taxon>Ecdysozoa</taxon>
        <taxon>Arthropoda</taxon>
        <taxon>Hexapoda</taxon>
        <taxon>Insecta</taxon>
        <taxon>Pterygota</taxon>
        <taxon>Neoptera</taxon>
        <taxon>Polyneoptera</taxon>
        <taxon>Phasmatodea</taxon>
        <taxon>Timematodea</taxon>
        <taxon>Timematoidea</taxon>
        <taxon>Timematidae</taxon>
        <taxon>Timema</taxon>
    </lineage>
</organism>
<dbReference type="UniPathway" id="UPA00378"/>
<dbReference type="GO" id="GO:0004653">
    <property type="term" value="F:polypeptide N-acetylgalactosaminyltransferase activity"/>
    <property type="evidence" value="ECO:0007669"/>
    <property type="project" value="TreeGrafter"/>
</dbReference>
<comment type="similarity">
    <text evidence="5">Belongs to the glycosyltransferase 2 family. GalNAc-T subfamily.</text>
</comment>
<sequence>MFVFRYRRLNLFQTTMLYVTAWLCVTLFLYKQQSNIGSLPREDSSVKREAASRGTRGRRPGFEDTALSQHGEMGDPVILPAQLPEDVQKMVDDGWWRSGFNQYVSDLVSVHRSLPDLRSPWCKTPGKFLSYLPQASVVICFRNEAWSTLLRCVHSVLARSPSRLLKEVLLLDDQSDTAHSRVLLTDYMGRYPKIKVLHTARRLGTVRARLLASRRAIAPILIFLNTPCECTEGWVEPLLDRVARDPSRVAVPVTDTIDDTTLEYVASKDVPVGRFGWALQTFLGVATGTENKSRSHPAQPLRSPVLTGGMFAVDRMWFHHLGGYDEGLGSPQAGDLELSLKVWMCGGSVEVVPCSHVGYMVKRAETVDHKLRRRDSQRVAEVWLDGHAKYYYERTGDVPIELENVSERKALRSRLGCKSFQWYLDNVNPELFDPGTALLTGEIRNDWSKACVGWSNELYQAVRVYPCYKRGGAQPWLLDEAGEIRGEWCCLEYRGVGSEVTMAPCHSRGGGQLWVYRWERGTIQHGVEDKCLTMSVDKKRVSMEDCDPDSPQQKWRFEMFK</sequence>
<dbReference type="GO" id="GO:0006493">
    <property type="term" value="P:protein O-linked glycosylation"/>
    <property type="evidence" value="ECO:0007669"/>
    <property type="project" value="TreeGrafter"/>
</dbReference>
<gene>
    <name evidence="8" type="ORF">TTEB3V08_LOCUS1093</name>
</gene>
<reference evidence="8" key="1">
    <citation type="submission" date="2020-11" db="EMBL/GenBank/DDBJ databases">
        <authorList>
            <person name="Tran Van P."/>
        </authorList>
    </citation>
    <scope>NUCLEOTIDE SEQUENCE</scope>
</reference>
<name>A0A7R9FG95_9NEOP</name>
<dbReference type="SUPFAM" id="SSF50370">
    <property type="entry name" value="Ricin B-like lectins"/>
    <property type="match status" value="1"/>
</dbReference>
<evidence type="ECO:0000256" key="6">
    <source>
        <dbReference type="SAM" id="MobiDB-lite"/>
    </source>
</evidence>
<evidence type="ECO:0000256" key="1">
    <source>
        <dbReference type="ARBA" id="ARBA00004323"/>
    </source>
</evidence>
<dbReference type="Pfam" id="PF00535">
    <property type="entry name" value="Glycos_transf_2"/>
    <property type="match status" value="1"/>
</dbReference>
<evidence type="ECO:0000256" key="5">
    <source>
        <dbReference type="RuleBase" id="RU361242"/>
    </source>
</evidence>
<evidence type="ECO:0000256" key="3">
    <source>
        <dbReference type="ARBA" id="ARBA00023034"/>
    </source>
</evidence>
<dbReference type="CDD" id="cd23462">
    <property type="entry name" value="beta-trefoil_Ricin_Pgant9-like"/>
    <property type="match status" value="1"/>
</dbReference>
<dbReference type="GO" id="GO:0030246">
    <property type="term" value="F:carbohydrate binding"/>
    <property type="evidence" value="ECO:0007669"/>
    <property type="project" value="UniProtKB-KW"/>
</dbReference>
<evidence type="ECO:0000256" key="2">
    <source>
        <dbReference type="ARBA" id="ARBA00022734"/>
    </source>
</evidence>